<organism evidence="2 3">
    <name type="scientific">Roseospira navarrensis</name>
    <dbReference type="NCBI Taxonomy" id="140058"/>
    <lineage>
        <taxon>Bacteria</taxon>
        <taxon>Pseudomonadati</taxon>
        <taxon>Pseudomonadota</taxon>
        <taxon>Alphaproteobacteria</taxon>
        <taxon>Rhodospirillales</taxon>
        <taxon>Rhodospirillaceae</taxon>
        <taxon>Roseospira</taxon>
    </lineage>
</organism>
<accession>A0A7X1ZBI7</accession>
<proteinExistence type="predicted"/>
<feature type="signal peptide" evidence="1">
    <location>
        <begin position="1"/>
        <end position="26"/>
    </location>
</feature>
<feature type="chain" id="PRO_5030931383" evidence="1">
    <location>
        <begin position="27"/>
        <end position="153"/>
    </location>
</feature>
<dbReference type="SUPFAM" id="SSF52833">
    <property type="entry name" value="Thioredoxin-like"/>
    <property type="match status" value="1"/>
</dbReference>
<name>A0A7X1ZBI7_9PROT</name>
<gene>
    <name evidence="2" type="ORF">GHC57_03160</name>
</gene>
<protein>
    <submittedName>
        <fullName evidence="2">DUF411 domain-containing protein</fullName>
    </submittedName>
</protein>
<dbReference type="Proteomes" id="UP000434582">
    <property type="component" value="Unassembled WGS sequence"/>
</dbReference>
<dbReference type="AlphaFoldDB" id="A0A7X1ZBI7"/>
<evidence type="ECO:0000256" key="1">
    <source>
        <dbReference type="SAM" id="SignalP"/>
    </source>
</evidence>
<dbReference type="InterPro" id="IPR007332">
    <property type="entry name" value="DUF411"/>
</dbReference>
<reference evidence="2 3" key="1">
    <citation type="submission" date="2019-10" db="EMBL/GenBank/DDBJ databases">
        <title>Draft whole-genome sequence of the purple nonsulfur photosynthetic bacterium Roseospira navarrensis DSM 15114.</title>
        <authorList>
            <person name="Kyndt J.A."/>
            <person name="Meyer T.E."/>
        </authorList>
    </citation>
    <scope>NUCLEOTIDE SEQUENCE [LARGE SCALE GENOMIC DNA]</scope>
    <source>
        <strain evidence="2 3">DSM 15114</strain>
    </source>
</reference>
<dbReference type="EMBL" id="WIVE01000005">
    <property type="protein sequence ID" value="MQX35510.1"/>
    <property type="molecule type" value="Genomic_DNA"/>
</dbReference>
<keyword evidence="1" id="KW-0732">Signal</keyword>
<dbReference type="InterPro" id="IPR036249">
    <property type="entry name" value="Thioredoxin-like_sf"/>
</dbReference>
<sequence length="153" mass="16106">MPLPRPRRTALALAAGLLIAPLAAHAESAAPAIEVYKSPSCGCCVVWADYMRDNGFAVTETDTEDLYGMKALAGIPDDAASCHTAVVDGYVIEGHVPAEDVRRLLEEKPQAVGLSVPGMPPSSPGMDVPGYEGAPFETLLVQRDGSTSVYARH</sequence>
<evidence type="ECO:0000313" key="3">
    <source>
        <dbReference type="Proteomes" id="UP000434582"/>
    </source>
</evidence>
<comment type="caution">
    <text evidence="2">The sequence shown here is derived from an EMBL/GenBank/DDBJ whole genome shotgun (WGS) entry which is preliminary data.</text>
</comment>
<keyword evidence="3" id="KW-1185">Reference proteome</keyword>
<evidence type="ECO:0000313" key="2">
    <source>
        <dbReference type="EMBL" id="MQX35510.1"/>
    </source>
</evidence>
<dbReference type="Pfam" id="PF04214">
    <property type="entry name" value="DUF411"/>
    <property type="match status" value="1"/>
</dbReference>
<dbReference type="OrthoDB" id="14727at2"/>